<accession>A0ABY5Y9U6</accession>
<dbReference type="InterPro" id="IPR016898">
    <property type="entry name" value="Polyphosphate_phosphotransfera"/>
</dbReference>
<dbReference type="PANTHER" id="PTHR34383">
    <property type="entry name" value="POLYPHOSPHATE:AMP PHOSPHOTRANSFERASE-RELATED"/>
    <property type="match status" value="1"/>
</dbReference>
<name>A0ABY5Y9U6_9FLAO</name>
<reference evidence="5" key="1">
    <citation type="submission" date="2022-09" db="EMBL/GenBank/DDBJ databases">
        <title>Maribacter litopenaei sp. nov., isolated from the intestinal tract of the Pacific White Shrimp, Litopenaeus vannamei.</title>
        <authorList>
            <person name="Kim S.Y."/>
            <person name="Hwang C.Y."/>
        </authorList>
    </citation>
    <scope>NUCLEOTIDE SEQUENCE</scope>
    <source>
        <strain evidence="5">HL-LV01</strain>
    </source>
</reference>
<dbReference type="PIRSF" id="PIRSF028756">
    <property type="entry name" value="PPK2_prd"/>
    <property type="match status" value="1"/>
</dbReference>
<evidence type="ECO:0000256" key="3">
    <source>
        <dbReference type="ARBA" id="ARBA00022777"/>
    </source>
</evidence>
<dbReference type="NCBIfam" id="TIGR03709">
    <property type="entry name" value="PPK2_rel_1"/>
    <property type="match status" value="1"/>
</dbReference>
<dbReference type="Proteomes" id="UP001059209">
    <property type="component" value="Chromosome"/>
</dbReference>
<evidence type="ECO:0000256" key="2">
    <source>
        <dbReference type="ARBA" id="ARBA00022679"/>
    </source>
</evidence>
<feature type="domain" description="Polyphosphate kinase-2-related" evidence="4">
    <location>
        <begin position="31"/>
        <end position="267"/>
    </location>
</feature>
<dbReference type="EMBL" id="CP104205">
    <property type="protein sequence ID" value="UWX55823.1"/>
    <property type="molecule type" value="Genomic_DNA"/>
</dbReference>
<sequence length="295" mass="35468">MDYIDTEKYRVRESIQMAKVPSFEDFGRTDKQLKKDLSKIRRELGEFQDTLYAHNKYSVLICLQGMDTAGKDSLVREVFKDFNVRGVQVHSFKVPTELELDHNYLWRHYLVLPAKGKFGVFNRTHYENVLVTRVHPEYILNERIPGIHEVDDIDQKFWDKRFEQINNFERHLHENGTIIFKFFLNLSKEEQRQRLLRRLAIREKHWKFSPGDLKERKLWDNYQFCYEEAINNTTKEHAPWFTIPADNKKAARVIVAKILLERLKKYKDIKEPVLEDDIMANLDDYENQLRSEKDD</sequence>
<dbReference type="SUPFAM" id="SSF52540">
    <property type="entry name" value="P-loop containing nucleoside triphosphate hydrolases"/>
    <property type="match status" value="1"/>
</dbReference>
<dbReference type="InterPro" id="IPR027417">
    <property type="entry name" value="P-loop_NTPase"/>
</dbReference>
<dbReference type="Pfam" id="PF03976">
    <property type="entry name" value="PPK2"/>
    <property type="match status" value="1"/>
</dbReference>
<keyword evidence="2" id="KW-0808">Transferase</keyword>
<dbReference type="InterPro" id="IPR022300">
    <property type="entry name" value="PPK2-rel_1"/>
</dbReference>
<keyword evidence="6" id="KW-1185">Reference proteome</keyword>
<dbReference type="RefSeq" id="WP_260574230.1">
    <property type="nucleotide sequence ID" value="NZ_CP104205.1"/>
</dbReference>
<dbReference type="InterPro" id="IPR022488">
    <property type="entry name" value="PPK2-related"/>
</dbReference>
<gene>
    <name evidence="5" type="ORF">NYZ99_05295</name>
</gene>
<dbReference type="Gene3D" id="3.40.50.300">
    <property type="entry name" value="P-loop containing nucleotide triphosphate hydrolases"/>
    <property type="match status" value="1"/>
</dbReference>
<evidence type="ECO:0000313" key="6">
    <source>
        <dbReference type="Proteomes" id="UP001059209"/>
    </source>
</evidence>
<keyword evidence="3 5" id="KW-0418">Kinase</keyword>
<protein>
    <submittedName>
        <fullName evidence="5">Polyphosphate kinase 2 family protein</fullName>
    </submittedName>
</protein>
<evidence type="ECO:0000256" key="1">
    <source>
        <dbReference type="ARBA" id="ARBA00009924"/>
    </source>
</evidence>
<evidence type="ECO:0000313" key="5">
    <source>
        <dbReference type="EMBL" id="UWX55823.1"/>
    </source>
</evidence>
<evidence type="ECO:0000259" key="4">
    <source>
        <dbReference type="Pfam" id="PF03976"/>
    </source>
</evidence>
<organism evidence="5 6">
    <name type="scientific">Maribacter litopenaei</name>
    <dbReference type="NCBI Taxonomy" id="2976127"/>
    <lineage>
        <taxon>Bacteria</taxon>
        <taxon>Pseudomonadati</taxon>
        <taxon>Bacteroidota</taxon>
        <taxon>Flavobacteriia</taxon>
        <taxon>Flavobacteriales</taxon>
        <taxon>Flavobacteriaceae</taxon>
        <taxon>Maribacter</taxon>
    </lineage>
</organism>
<proteinExistence type="inferred from homology"/>
<dbReference type="PANTHER" id="PTHR34383:SF3">
    <property type="entry name" value="POLYPHOSPHATE:AMP PHOSPHOTRANSFERASE"/>
    <property type="match status" value="1"/>
</dbReference>
<comment type="similarity">
    <text evidence="1">Belongs to the polyphosphate kinase 2 (PPK2) family. Class I subfamily.</text>
</comment>
<dbReference type="GO" id="GO:0016301">
    <property type="term" value="F:kinase activity"/>
    <property type="evidence" value="ECO:0007669"/>
    <property type="project" value="UniProtKB-KW"/>
</dbReference>